<dbReference type="FunFam" id="3.40.50.300:FF:000326">
    <property type="entry name" value="P-loop containing nucleoside triphosphate hydrolase"/>
    <property type="match status" value="1"/>
</dbReference>
<evidence type="ECO:0000256" key="4">
    <source>
        <dbReference type="ARBA" id="ARBA00022840"/>
    </source>
</evidence>
<keyword evidence="4" id="KW-0067">ATP-binding</keyword>
<dbReference type="GO" id="GO:0005694">
    <property type="term" value="C:chromosome"/>
    <property type="evidence" value="ECO:0007669"/>
    <property type="project" value="UniProtKB-ARBA"/>
</dbReference>
<feature type="domain" description="DNA2/NAM7 helicase-like C-terminal" evidence="5">
    <location>
        <begin position="5"/>
        <end position="94"/>
    </location>
</feature>
<evidence type="ECO:0000313" key="6">
    <source>
        <dbReference type="EMBL" id="AFK33894.1"/>
    </source>
</evidence>
<name>I3S0V2_LOTJA</name>
<evidence type="ECO:0000256" key="3">
    <source>
        <dbReference type="ARBA" id="ARBA00022806"/>
    </source>
</evidence>
<keyword evidence="2" id="KW-0378">Hydrolase</keyword>
<dbReference type="SUPFAM" id="SSF52540">
    <property type="entry name" value="P-loop containing nucleoside triphosphate hydrolases"/>
    <property type="match status" value="1"/>
</dbReference>
<evidence type="ECO:0000256" key="1">
    <source>
        <dbReference type="ARBA" id="ARBA00022741"/>
    </source>
</evidence>
<dbReference type="InterPro" id="IPR047187">
    <property type="entry name" value="SF1_C_Upf1"/>
</dbReference>
<evidence type="ECO:0000256" key="2">
    <source>
        <dbReference type="ARBA" id="ARBA00022801"/>
    </source>
</evidence>
<organism evidence="6">
    <name type="scientific">Lotus japonicus</name>
    <name type="common">Lotus corniculatus var. japonicus</name>
    <dbReference type="NCBI Taxonomy" id="34305"/>
    <lineage>
        <taxon>Eukaryota</taxon>
        <taxon>Viridiplantae</taxon>
        <taxon>Streptophyta</taxon>
        <taxon>Embryophyta</taxon>
        <taxon>Tracheophyta</taxon>
        <taxon>Spermatophyta</taxon>
        <taxon>Magnoliopsida</taxon>
        <taxon>eudicotyledons</taxon>
        <taxon>Gunneridae</taxon>
        <taxon>Pentapetalae</taxon>
        <taxon>rosids</taxon>
        <taxon>fabids</taxon>
        <taxon>Fabales</taxon>
        <taxon>Fabaceae</taxon>
        <taxon>Papilionoideae</taxon>
        <taxon>50 kb inversion clade</taxon>
        <taxon>NPAAA clade</taxon>
        <taxon>Hologalegina</taxon>
        <taxon>robinioid clade</taxon>
        <taxon>Loteae</taxon>
        <taxon>Lotus</taxon>
    </lineage>
</organism>
<dbReference type="AlphaFoldDB" id="I3S0V2"/>
<sequence>MRTRKKISIGIISPYNSQVYEIQQKIKHHISVSDPDFSVSVRSVDGFKGGEQDVIIISTVRSNPSGKVGFLSNRQRANVAMTRARYSLWILGNAATLVSSDTVWKQVVLDAKKRDCFHTADKDNKLARVIEDVVFELQLLEESESMFKKLNLGERSSRPRKARR</sequence>
<dbReference type="Gene3D" id="3.40.50.300">
    <property type="entry name" value="P-loop containing nucleotide triphosphate hydrolases"/>
    <property type="match status" value="1"/>
</dbReference>
<dbReference type="PANTHER" id="PTHR10887">
    <property type="entry name" value="DNA2/NAM7 HELICASE FAMILY"/>
    <property type="match status" value="1"/>
</dbReference>
<dbReference type="Pfam" id="PF13087">
    <property type="entry name" value="AAA_12"/>
    <property type="match status" value="1"/>
</dbReference>
<reference evidence="6" key="1">
    <citation type="submission" date="2012-05" db="EMBL/GenBank/DDBJ databases">
        <authorList>
            <person name="Krishnakumar V."/>
            <person name="Cheung F."/>
            <person name="Xiao Y."/>
            <person name="Chan A."/>
            <person name="Moskal W.A."/>
            <person name="Town C.D."/>
        </authorList>
    </citation>
    <scope>NUCLEOTIDE SEQUENCE</scope>
</reference>
<dbReference type="InterPro" id="IPR045055">
    <property type="entry name" value="DNA2/NAM7-like"/>
</dbReference>
<dbReference type="EMBL" id="BT134099">
    <property type="protein sequence ID" value="AFK33894.1"/>
    <property type="molecule type" value="mRNA"/>
</dbReference>
<keyword evidence="3" id="KW-0347">Helicase</keyword>
<evidence type="ECO:0000259" key="5">
    <source>
        <dbReference type="Pfam" id="PF13087"/>
    </source>
</evidence>
<dbReference type="CDD" id="cd18808">
    <property type="entry name" value="SF1_C_Upf1"/>
    <property type="match status" value="1"/>
</dbReference>
<protein>
    <recommendedName>
        <fullName evidence="5">DNA2/NAM7 helicase-like C-terminal domain-containing protein</fullName>
    </recommendedName>
</protein>
<proteinExistence type="evidence at transcript level"/>
<dbReference type="GO" id="GO:0016787">
    <property type="term" value="F:hydrolase activity"/>
    <property type="evidence" value="ECO:0007669"/>
    <property type="project" value="UniProtKB-KW"/>
</dbReference>
<accession>I3S0V2</accession>
<dbReference type="InterPro" id="IPR041679">
    <property type="entry name" value="DNA2/NAM7-like_C"/>
</dbReference>
<dbReference type="InterPro" id="IPR027417">
    <property type="entry name" value="P-loop_NTPase"/>
</dbReference>
<dbReference type="GO" id="GO:0005524">
    <property type="term" value="F:ATP binding"/>
    <property type="evidence" value="ECO:0007669"/>
    <property type="project" value="UniProtKB-KW"/>
</dbReference>
<dbReference type="PANTHER" id="PTHR10887:SF522">
    <property type="entry name" value="P-LOOP CONTAINING NUCLEOSIDE TRIPHOSPHATE HYDROLASES SUPERFAMILY PROTEIN"/>
    <property type="match status" value="1"/>
</dbReference>
<keyword evidence="1" id="KW-0547">Nucleotide-binding</keyword>
<dbReference type="GO" id="GO:0004386">
    <property type="term" value="F:helicase activity"/>
    <property type="evidence" value="ECO:0007669"/>
    <property type="project" value="UniProtKB-KW"/>
</dbReference>